<dbReference type="EMBL" id="JAENGZ010000829">
    <property type="protein sequence ID" value="KAG6953402.1"/>
    <property type="molecule type" value="Genomic_DNA"/>
</dbReference>
<dbReference type="Proteomes" id="UP000688947">
    <property type="component" value="Unassembled WGS sequence"/>
</dbReference>
<organism evidence="1 2">
    <name type="scientific">Phytophthora cactorum</name>
    <dbReference type="NCBI Taxonomy" id="29920"/>
    <lineage>
        <taxon>Eukaryota</taxon>
        <taxon>Sar</taxon>
        <taxon>Stramenopiles</taxon>
        <taxon>Oomycota</taxon>
        <taxon>Peronosporomycetes</taxon>
        <taxon>Peronosporales</taxon>
        <taxon>Peronosporaceae</taxon>
        <taxon>Phytophthora</taxon>
    </lineage>
</organism>
<evidence type="ECO:0000313" key="2">
    <source>
        <dbReference type="Proteomes" id="UP000688947"/>
    </source>
</evidence>
<dbReference type="AlphaFoldDB" id="A0A8T1U221"/>
<reference evidence="1" key="1">
    <citation type="submission" date="2021-01" db="EMBL/GenBank/DDBJ databases">
        <title>Phytophthora aleatoria, a newly-described species from Pinus radiata is distinct from Phytophthora cactorum isolates based on comparative genomics.</title>
        <authorList>
            <person name="Mcdougal R."/>
            <person name="Panda P."/>
            <person name="Williams N."/>
            <person name="Studholme D.J."/>
        </authorList>
    </citation>
    <scope>NUCLEOTIDE SEQUENCE</scope>
    <source>
        <strain evidence="1">NZFS 3830</strain>
    </source>
</reference>
<proteinExistence type="predicted"/>
<accession>A0A8T1U221</accession>
<gene>
    <name evidence="1" type="ORF">JG687_00012423</name>
</gene>
<name>A0A8T1U221_9STRA</name>
<protein>
    <submittedName>
        <fullName evidence="1">Uncharacterized protein</fullName>
    </submittedName>
</protein>
<sequence length="79" mass="8950">MSSGGFERLLRYVEADSFVDHMQWARRTLGEPPVYPAAMLQTCISWLAGGSYHHIRVNIGTSRAGFYRIVHTVLRAINN</sequence>
<dbReference type="OrthoDB" id="126282at2759"/>
<evidence type="ECO:0000313" key="1">
    <source>
        <dbReference type="EMBL" id="KAG6953402.1"/>
    </source>
</evidence>
<comment type="caution">
    <text evidence="1">The sequence shown here is derived from an EMBL/GenBank/DDBJ whole genome shotgun (WGS) entry which is preliminary data.</text>
</comment>